<evidence type="ECO:0000256" key="1">
    <source>
        <dbReference type="ARBA" id="ARBA00023002"/>
    </source>
</evidence>
<dbReference type="PRINTS" id="PR00420">
    <property type="entry name" value="RNGMNOXGNASE"/>
</dbReference>
<dbReference type="Gene3D" id="3.30.9.10">
    <property type="entry name" value="D-Amino Acid Oxidase, subunit A, domain 2"/>
    <property type="match status" value="1"/>
</dbReference>
<keyword evidence="1" id="KW-0560">Oxidoreductase</keyword>
<sequence length="418" mass="45957">MTRRHVAIVGCGTGGQAAALALARQGHSIEVFERVPNPGPVGAGFLLQPTGLQALWQLGLLDQACALGAPVARLYGETPEGRAVMDMRYVGLDPRLCGLGMQRGALFALLHQAIGLEADIQLHAGHAIAELDCEGGRLRDANGRWHGPFDAVVVADGSASTLRAAVTGMRIDAPYPWGALWCLLPEGDWPWPTELRQRYHRARRMAGMLPVGTMPGDPVRRLSFFWSLPVAQFDAWREGGRDAWFGELHALWPHARERLGDDFPVECLARAAYRDAIPKRWSRGRAVLLGDAAHAMSPQLGQGVNMALVDALALTRALDAHADVRAAFDGYERERRAHLAAYHRFSRWLTPLFQSDRDALARVRDLAFLPMGRLPVARGQMLRVLAGTQRGWWGRHRLEDPFVDGLQRALARASATQA</sequence>
<keyword evidence="2 4" id="KW-0503">Monooxygenase</keyword>
<name>A0A7G9SMW4_9GAMM</name>
<dbReference type="Pfam" id="PF01494">
    <property type="entry name" value="FAD_binding_3"/>
    <property type="match status" value="1"/>
</dbReference>
<dbReference type="InterPro" id="IPR050493">
    <property type="entry name" value="FAD-dep_Monooxygenase_BioMet"/>
</dbReference>
<dbReference type="InterPro" id="IPR002938">
    <property type="entry name" value="FAD-bd"/>
</dbReference>
<evidence type="ECO:0000259" key="3">
    <source>
        <dbReference type="Pfam" id="PF01494"/>
    </source>
</evidence>
<dbReference type="SUPFAM" id="SSF51905">
    <property type="entry name" value="FAD/NAD(P)-binding domain"/>
    <property type="match status" value="1"/>
</dbReference>
<dbReference type="EMBL" id="CP060719">
    <property type="protein sequence ID" value="QNN69189.1"/>
    <property type="molecule type" value="Genomic_DNA"/>
</dbReference>
<dbReference type="Gene3D" id="3.50.50.60">
    <property type="entry name" value="FAD/NAD(P)-binding domain"/>
    <property type="match status" value="1"/>
</dbReference>
<proteinExistence type="predicted"/>
<dbReference type="AlphaFoldDB" id="A0A7G9SMW4"/>
<dbReference type="GO" id="GO:0071949">
    <property type="term" value="F:FAD binding"/>
    <property type="evidence" value="ECO:0007669"/>
    <property type="project" value="InterPro"/>
</dbReference>
<feature type="domain" description="FAD-binding" evidence="3">
    <location>
        <begin position="5"/>
        <end position="345"/>
    </location>
</feature>
<dbReference type="PANTHER" id="PTHR13789:SF309">
    <property type="entry name" value="PUTATIVE (AFU_ORTHOLOGUE AFUA_6G14510)-RELATED"/>
    <property type="match status" value="1"/>
</dbReference>
<dbReference type="InterPro" id="IPR036188">
    <property type="entry name" value="FAD/NAD-bd_sf"/>
</dbReference>
<dbReference type="KEGG" id="tcn:H9L16_10845"/>
<evidence type="ECO:0000313" key="4">
    <source>
        <dbReference type="EMBL" id="QNN69189.1"/>
    </source>
</evidence>
<evidence type="ECO:0000256" key="2">
    <source>
        <dbReference type="ARBA" id="ARBA00023033"/>
    </source>
</evidence>
<organism evidence="4 5">
    <name type="scientific">Thermomonas carbonis</name>
    <dbReference type="NCBI Taxonomy" id="1463158"/>
    <lineage>
        <taxon>Bacteria</taxon>
        <taxon>Pseudomonadati</taxon>
        <taxon>Pseudomonadota</taxon>
        <taxon>Gammaproteobacteria</taxon>
        <taxon>Lysobacterales</taxon>
        <taxon>Lysobacteraceae</taxon>
        <taxon>Thermomonas</taxon>
    </lineage>
</organism>
<reference evidence="4 5" key="1">
    <citation type="submission" date="2020-08" db="EMBL/GenBank/DDBJ databases">
        <title>Genome sequence of Thermomonas carbonis KCTC 42013T.</title>
        <authorList>
            <person name="Hyun D.-W."/>
            <person name="Bae J.-W."/>
        </authorList>
    </citation>
    <scope>NUCLEOTIDE SEQUENCE [LARGE SCALE GENOMIC DNA]</scope>
    <source>
        <strain evidence="4 5">KCTC 42013</strain>
    </source>
</reference>
<gene>
    <name evidence="4" type="ORF">H9L16_10845</name>
</gene>
<evidence type="ECO:0000313" key="5">
    <source>
        <dbReference type="Proteomes" id="UP000515804"/>
    </source>
</evidence>
<dbReference type="GO" id="GO:0004497">
    <property type="term" value="F:monooxygenase activity"/>
    <property type="evidence" value="ECO:0007669"/>
    <property type="project" value="UniProtKB-KW"/>
</dbReference>
<dbReference type="PANTHER" id="PTHR13789">
    <property type="entry name" value="MONOOXYGENASE"/>
    <property type="match status" value="1"/>
</dbReference>
<dbReference type="Proteomes" id="UP000515804">
    <property type="component" value="Chromosome"/>
</dbReference>
<protein>
    <submittedName>
        <fullName evidence="4">FAD-dependent monooxygenase</fullName>
    </submittedName>
</protein>
<accession>A0A7G9SMW4</accession>
<keyword evidence="5" id="KW-1185">Reference proteome</keyword>
<dbReference type="RefSeq" id="WP_187551712.1">
    <property type="nucleotide sequence ID" value="NZ_BMZL01000002.1"/>
</dbReference>